<dbReference type="Gene3D" id="1.50.10.100">
    <property type="entry name" value="Chondroitin AC/alginate lyase"/>
    <property type="match status" value="1"/>
</dbReference>
<feature type="domain" description="Heparinase II/III-like C-terminal" evidence="2">
    <location>
        <begin position="413"/>
        <end position="568"/>
    </location>
</feature>
<comment type="subcellular location">
    <subcellularLocation>
        <location evidence="1">Cell envelope</location>
    </subcellularLocation>
</comment>
<dbReference type="SUPFAM" id="SSF48230">
    <property type="entry name" value="Chondroitin AC/alginate lyase"/>
    <property type="match status" value="1"/>
</dbReference>
<dbReference type="InterPro" id="IPR012480">
    <property type="entry name" value="Hepar_II_III_C"/>
</dbReference>
<dbReference type="Pfam" id="PF07940">
    <property type="entry name" value="Hepar_II_III_C"/>
    <property type="match status" value="1"/>
</dbReference>
<dbReference type="Proteomes" id="UP001501207">
    <property type="component" value="Unassembled WGS sequence"/>
</dbReference>
<evidence type="ECO:0000313" key="3">
    <source>
        <dbReference type="EMBL" id="GAA4300817.1"/>
    </source>
</evidence>
<keyword evidence="4" id="KW-1185">Reference proteome</keyword>
<dbReference type="InterPro" id="IPR008929">
    <property type="entry name" value="Chondroitin_lyas"/>
</dbReference>
<organism evidence="3 4">
    <name type="scientific">Compostibacter hankyongensis</name>
    <dbReference type="NCBI Taxonomy" id="1007089"/>
    <lineage>
        <taxon>Bacteria</taxon>
        <taxon>Pseudomonadati</taxon>
        <taxon>Bacteroidota</taxon>
        <taxon>Chitinophagia</taxon>
        <taxon>Chitinophagales</taxon>
        <taxon>Chitinophagaceae</taxon>
        <taxon>Compostibacter</taxon>
    </lineage>
</organism>
<proteinExistence type="predicted"/>
<dbReference type="EMBL" id="BAABFN010000001">
    <property type="protein sequence ID" value="GAA4300817.1"/>
    <property type="molecule type" value="Genomic_DNA"/>
</dbReference>
<gene>
    <name evidence="3" type="ORF">GCM10023143_02150</name>
</gene>
<dbReference type="PANTHER" id="PTHR38045:SF1">
    <property type="entry name" value="HEPARINASE II_III-LIKE PROTEIN"/>
    <property type="match status" value="1"/>
</dbReference>
<evidence type="ECO:0000259" key="2">
    <source>
        <dbReference type="Pfam" id="PF07940"/>
    </source>
</evidence>
<protein>
    <recommendedName>
        <fullName evidence="2">Heparinase II/III-like C-terminal domain-containing protein</fullName>
    </recommendedName>
</protein>
<dbReference type="Gene3D" id="2.70.98.70">
    <property type="match status" value="1"/>
</dbReference>
<evidence type="ECO:0000256" key="1">
    <source>
        <dbReference type="ARBA" id="ARBA00004196"/>
    </source>
</evidence>
<dbReference type="RefSeq" id="WP_344973934.1">
    <property type="nucleotide sequence ID" value="NZ_BAABFN010000001.1"/>
</dbReference>
<accession>A0ABP8FD51</accession>
<evidence type="ECO:0000313" key="4">
    <source>
        <dbReference type="Proteomes" id="UP001501207"/>
    </source>
</evidence>
<comment type="caution">
    <text evidence="3">The sequence shown here is derived from an EMBL/GenBank/DDBJ whole genome shotgun (WGS) entry which is preliminary data.</text>
</comment>
<dbReference type="PANTHER" id="PTHR38045">
    <property type="entry name" value="CHROMOSOME 1, WHOLE GENOME SHOTGUN SEQUENCE"/>
    <property type="match status" value="1"/>
</dbReference>
<reference evidence="4" key="1">
    <citation type="journal article" date="2019" name="Int. J. Syst. Evol. Microbiol.">
        <title>The Global Catalogue of Microorganisms (GCM) 10K type strain sequencing project: providing services to taxonomists for standard genome sequencing and annotation.</title>
        <authorList>
            <consortium name="The Broad Institute Genomics Platform"/>
            <consortium name="The Broad Institute Genome Sequencing Center for Infectious Disease"/>
            <person name="Wu L."/>
            <person name="Ma J."/>
        </authorList>
    </citation>
    <scope>NUCLEOTIDE SEQUENCE [LARGE SCALE GENOMIC DNA]</scope>
    <source>
        <strain evidence="4">JCM 17664</strain>
    </source>
</reference>
<name>A0ABP8FD51_9BACT</name>
<sequence length="636" mass="70498">MKHTLPRLCLTVSFILCISLTARPDAIFRAGASVQSDSSILRDSVSVDFLKHHLRKKGPRLILTPDVQAQLKKSLKSDPVVGNVYKSIRLNADKIMQEPLLVYKKTGKRLLAVSREMLYRMNILGMTYVMEKDARSLDRINRELLAVCGFKDWNPSHFLDVAEMSMAVALALDWTQGKLPRSTQDLAQTALIEKGIKPSYGKGMGWIRGTNNWNQVCNGGMIAASLAVAGKDPALAARTITRSLRGMPYALKQYAPDGAYPEGATYWDYGTTFSALTASILESALGTDFGLSAYRPLMESADFRLLSVAPSGWYYNFSDCGDKRGAKGDMTLAWFAVKTGNGSYFEKQRFLMAPDSMGKLPRHAGAGLIWISQFENRQGDRKETTLPTVWKGDGPNPVVFFRSRDGDPRRFYVGAKGGRGSNSHGNMDAGSFIFELDGVRWVVDPGTQDYYEVEKTGFDLWGSCQQCDRWKLLTKNNFGHSTLSVNNRLFDVNGKAEITAFSAGAQPEATIDLTPVYDGRLDQVTRKLVMENNHSLLIRDDFTLTDSTKMITWQLMTTADVEIVKGGAVLHRGGKQLKLEILSRPELSVSVVSLDPPPLKIDRQIKGLKRIEIRCPAYLFSEKGKGSVGVRLSGPE</sequence>